<dbReference type="Pfam" id="PF18942">
    <property type="entry name" value="DUF5689"/>
    <property type="match status" value="1"/>
</dbReference>
<dbReference type="EMBL" id="JAHWDP010000001">
    <property type="protein sequence ID" value="MBW2937128.1"/>
    <property type="molecule type" value="Genomic_DNA"/>
</dbReference>
<feature type="signal peptide" evidence="1">
    <location>
        <begin position="1"/>
        <end position="22"/>
    </location>
</feature>
<sequence length="469" mass="50788">MKNLKINTLILLLAVVSFVSCVQDDEFGIPNGDATELNIPATDIVTINSLRSAWEQELATNGNATLTFNEDFAGKFLEGYVISTDETGNFFEEVILQDKASNPTTGVKLVIDSNPLFGRYDFGRRVYVALNGLSVGIENGVLTLGIESAGSIEPIAESQMDTFIKRDAMVAEIVPLPLNFSDFSEDKTNLFVRLTDVQFVRSQALGSNPLTYAGEASDEFDGERILESCATGATTIFSTSTFASFKSQELATGRGTIDAILTRDFFDDYFIVTVNGLSDVNLDDTNRCDPDTFSCDGPSGGGNVFWSENFEQFNAIEDYVNAGWTNVNVNGGGTLWVIGNFDGTNYAQISGFNSGESTIETWLVTPSIDMDATTEEELFMDIQTNFDNGTILSVVFSTNFTGDVTTATWQELDVDIPSGPAGGFGSFQSVGPVNISCLEGTVNIAFLYEGSDPNATTRYHIDNIEITGN</sequence>
<evidence type="ECO:0000313" key="3">
    <source>
        <dbReference type="EMBL" id="MBW2937128.1"/>
    </source>
</evidence>
<reference evidence="3" key="1">
    <citation type="submission" date="2021-07" db="EMBL/GenBank/DDBJ databases">
        <title>Aureisphaera sp. CAU 1614 isolated from sea sediment.</title>
        <authorList>
            <person name="Kim W."/>
        </authorList>
    </citation>
    <scope>NUCLEOTIDE SEQUENCE</scope>
    <source>
        <strain evidence="3">CAU 1614</strain>
    </source>
</reference>
<accession>A0A9X1JWL0</accession>
<dbReference type="NCBIfam" id="NF038128">
    <property type="entry name" value="choice_anch_J"/>
    <property type="match status" value="1"/>
</dbReference>
<keyword evidence="1" id="KW-0732">Signal</keyword>
<feature type="domain" description="DUF5689" evidence="2">
    <location>
        <begin position="44"/>
        <end position="280"/>
    </location>
</feature>
<name>A0A9X1JWL0_9FLAO</name>
<organism evidence="3 4">
    <name type="scientific">Halomarinibacterium sedimenti</name>
    <dbReference type="NCBI Taxonomy" id="2857106"/>
    <lineage>
        <taxon>Bacteria</taxon>
        <taxon>Pseudomonadati</taxon>
        <taxon>Bacteroidota</taxon>
        <taxon>Flavobacteriia</taxon>
        <taxon>Flavobacteriales</taxon>
        <taxon>Flavobacteriaceae</taxon>
        <taxon>Halomarinibacterium</taxon>
    </lineage>
</organism>
<evidence type="ECO:0000256" key="1">
    <source>
        <dbReference type="SAM" id="SignalP"/>
    </source>
</evidence>
<dbReference type="PROSITE" id="PS51257">
    <property type="entry name" value="PROKAR_LIPOPROTEIN"/>
    <property type="match status" value="1"/>
</dbReference>
<gene>
    <name evidence="3" type="ORF">KXJ69_03360</name>
</gene>
<protein>
    <submittedName>
        <fullName evidence="3">Choice-of-anchor J domain-containing protein</fullName>
    </submittedName>
</protein>
<dbReference type="Proteomes" id="UP001138686">
    <property type="component" value="Unassembled WGS sequence"/>
</dbReference>
<dbReference type="RefSeq" id="WP_219051264.1">
    <property type="nucleotide sequence ID" value="NZ_JAHWDP010000001.1"/>
</dbReference>
<evidence type="ECO:0000259" key="2">
    <source>
        <dbReference type="Pfam" id="PF18942"/>
    </source>
</evidence>
<keyword evidence="4" id="KW-1185">Reference proteome</keyword>
<proteinExistence type="predicted"/>
<evidence type="ECO:0000313" key="4">
    <source>
        <dbReference type="Proteomes" id="UP001138686"/>
    </source>
</evidence>
<comment type="caution">
    <text evidence="3">The sequence shown here is derived from an EMBL/GenBank/DDBJ whole genome shotgun (WGS) entry which is preliminary data.</text>
</comment>
<feature type="chain" id="PRO_5040818015" evidence="1">
    <location>
        <begin position="23"/>
        <end position="469"/>
    </location>
</feature>
<dbReference type="InterPro" id="IPR043744">
    <property type="entry name" value="DUF5689"/>
</dbReference>
<dbReference type="AlphaFoldDB" id="A0A9X1JWL0"/>